<evidence type="ECO:0000313" key="10">
    <source>
        <dbReference type="EMBL" id="CEJ92464.1"/>
    </source>
</evidence>
<dbReference type="PROSITE" id="PS50850">
    <property type="entry name" value="MFS"/>
    <property type="match status" value="1"/>
</dbReference>
<feature type="compositionally biased region" description="Basic and acidic residues" evidence="7">
    <location>
        <begin position="1"/>
        <end position="20"/>
    </location>
</feature>
<dbReference type="Pfam" id="PF07690">
    <property type="entry name" value="MFS_1"/>
    <property type="match status" value="1"/>
</dbReference>
<evidence type="ECO:0000256" key="3">
    <source>
        <dbReference type="ARBA" id="ARBA00022692"/>
    </source>
</evidence>
<feature type="transmembrane region" description="Helical" evidence="8">
    <location>
        <begin position="227"/>
        <end position="250"/>
    </location>
</feature>
<dbReference type="OrthoDB" id="6730379at2759"/>
<feature type="region of interest" description="Disordered" evidence="7">
    <location>
        <begin position="1"/>
        <end position="21"/>
    </location>
</feature>
<dbReference type="Gene3D" id="1.20.1250.20">
    <property type="entry name" value="MFS general substrate transporter like domains"/>
    <property type="match status" value="2"/>
</dbReference>
<evidence type="ECO:0000256" key="8">
    <source>
        <dbReference type="SAM" id="Phobius"/>
    </source>
</evidence>
<proteinExistence type="inferred from homology"/>
<evidence type="ECO:0000256" key="1">
    <source>
        <dbReference type="ARBA" id="ARBA00004141"/>
    </source>
</evidence>
<dbReference type="FunFam" id="1.20.1250.20:FF:000064">
    <property type="entry name" value="MFS allantoate transporter"/>
    <property type="match status" value="1"/>
</dbReference>
<dbReference type="Proteomes" id="UP000039046">
    <property type="component" value="Unassembled WGS sequence"/>
</dbReference>
<reference evidence="10 11" key="1">
    <citation type="journal article" date="2015" name="Genome Announc.">
        <title>Draft Genome Sequence and Gene Annotation of the Entomopathogenic Fungus Verticillium hemipterigenum.</title>
        <authorList>
            <person name="Horn F."/>
            <person name="Habel A."/>
            <person name="Scharf D.H."/>
            <person name="Dworschak J."/>
            <person name="Brakhage A.A."/>
            <person name="Guthke R."/>
            <person name="Hertweck C."/>
            <person name="Linde J."/>
        </authorList>
    </citation>
    <scope>NUCLEOTIDE SEQUENCE [LARGE SCALE GENOMIC DNA]</scope>
</reference>
<keyword evidence="4 8" id="KW-1133">Transmembrane helix</keyword>
<keyword evidence="5 8" id="KW-0472">Membrane</keyword>
<feature type="transmembrane region" description="Helical" evidence="8">
    <location>
        <begin position="457"/>
        <end position="477"/>
    </location>
</feature>
<feature type="transmembrane region" description="Helical" evidence="8">
    <location>
        <begin position="130"/>
        <end position="151"/>
    </location>
</feature>
<dbReference type="GO" id="GO:0022857">
    <property type="term" value="F:transmembrane transporter activity"/>
    <property type="evidence" value="ECO:0007669"/>
    <property type="project" value="InterPro"/>
</dbReference>
<evidence type="ECO:0000313" key="11">
    <source>
        <dbReference type="Proteomes" id="UP000039046"/>
    </source>
</evidence>
<dbReference type="GO" id="GO:0016020">
    <property type="term" value="C:membrane"/>
    <property type="evidence" value="ECO:0007669"/>
    <property type="project" value="UniProtKB-SubCell"/>
</dbReference>
<keyword evidence="11" id="KW-1185">Reference proteome</keyword>
<feature type="transmembrane region" description="Helical" evidence="8">
    <location>
        <begin position="67"/>
        <end position="90"/>
    </location>
</feature>
<accession>A0A0A1TCF1</accession>
<feature type="domain" description="Major facilitator superfamily (MFS) profile" evidence="9">
    <location>
        <begin position="67"/>
        <end position="481"/>
    </location>
</feature>
<evidence type="ECO:0000256" key="4">
    <source>
        <dbReference type="ARBA" id="ARBA00022989"/>
    </source>
</evidence>
<dbReference type="AlphaFoldDB" id="A0A0A1TCF1"/>
<dbReference type="InterPro" id="IPR036259">
    <property type="entry name" value="MFS_trans_sf"/>
</dbReference>
<dbReference type="HOGENOM" id="CLU_001265_0_5_1"/>
<dbReference type="CDD" id="cd17327">
    <property type="entry name" value="MFS_FEN2_like"/>
    <property type="match status" value="1"/>
</dbReference>
<evidence type="ECO:0000256" key="5">
    <source>
        <dbReference type="ARBA" id="ARBA00023136"/>
    </source>
</evidence>
<dbReference type="InterPro" id="IPR020846">
    <property type="entry name" value="MFS_dom"/>
</dbReference>
<sequence length="516" mass="57742">MKDDPPKTHDDVPLEDRAGSIERGSMSKAVKIRDGDKALEAFASHTEDITITPEAEKKLLRKIDMNLMPILCIVYALNFLDKTSLSYASIMGLQEDLHLKGTNYQWLGSMFYVGYLVWEYPTSYLLQRLPLAKWSSFNIIMWGAVLCFMAPTKNFGGGLAVRFFLGVFEAAVSPGFALFTSQWYTREEQSARTAIWFSFNGVAQIVGALIAYGIAINHPKREGETLASWQILFIAVGLITVLVGVVFLYLMPDNQLNARFLTKEERLMAVERIRKNQQGIGNSHFKKHQFVEAVTDPMTWAFVVFALLVNIPNGGITNFFSQLIVDFGYTPQQSLLYGTPGGAVEIVALVLSGYLGPRLKNRIFVSIPGLAVAMLGMLLIIALPLSMPVGRLIGYYLTQAFPTGFVALLSMLSSNVAGYTKKTTVGAMYFIAYCVGNLVGPQIFVPSTKPRYIPAEATILACWGLCILDLVFIRWYYKRENTRKREQRVRDGFVAQDGQEFMDLTDRENPAFEYSL</sequence>
<comment type="subcellular location">
    <subcellularLocation>
        <location evidence="1">Membrane</location>
        <topology evidence="1">Multi-pass membrane protein</topology>
    </subcellularLocation>
</comment>
<dbReference type="PANTHER" id="PTHR43791">
    <property type="entry name" value="PERMEASE-RELATED"/>
    <property type="match status" value="1"/>
</dbReference>
<protein>
    <recommendedName>
        <fullName evidence="9">Major facilitator superfamily (MFS) profile domain-containing protein</fullName>
    </recommendedName>
</protein>
<feature type="transmembrane region" description="Helical" evidence="8">
    <location>
        <begin position="363"/>
        <end position="387"/>
    </location>
</feature>
<evidence type="ECO:0000259" key="9">
    <source>
        <dbReference type="PROSITE" id="PS50850"/>
    </source>
</evidence>
<gene>
    <name evidence="10" type="ORF">VHEMI08116</name>
</gene>
<feature type="transmembrane region" description="Helical" evidence="8">
    <location>
        <begin position="424"/>
        <end position="445"/>
    </location>
</feature>
<keyword evidence="2" id="KW-0813">Transport</keyword>
<dbReference type="PANTHER" id="PTHR43791:SF1">
    <property type="entry name" value="ALLANTOATE PERMEASE"/>
    <property type="match status" value="1"/>
</dbReference>
<feature type="transmembrane region" description="Helical" evidence="8">
    <location>
        <begin position="163"/>
        <end position="181"/>
    </location>
</feature>
<keyword evidence="3 8" id="KW-0812">Transmembrane</keyword>
<dbReference type="SUPFAM" id="SSF103473">
    <property type="entry name" value="MFS general substrate transporter"/>
    <property type="match status" value="1"/>
</dbReference>
<feature type="transmembrane region" description="Helical" evidence="8">
    <location>
        <begin position="297"/>
        <end position="315"/>
    </location>
</feature>
<comment type="similarity">
    <text evidence="6">Belongs to the major facilitator superfamily. Allantoate permease family.</text>
</comment>
<dbReference type="EMBL" id="CDHN01000004">
    <property type="protein sequence ID" value="CEJ92464.1"/>
    <property type="molecule type" value="Genomic_DNA"/>
</dbReference>
<dbReference type="InterPro" id="IPR011701">
    <property type="entry name" value="MFS"/>
</dbReference>
<evidence type="ECO:0000256" key="7">
    <source>
        <dbReference type="SAM" id="MobiDB-lite"/>
    </source>
</evidence>
<evidence type="ECO:0000256" key="2">
    <source>
        <dbReference type="ARBA" id="ARBA00022448"/>
    </source>
</evidence>
<feature type="transmembrane region" description="Helical" evidence="8">
    <location>
        <begin position="393"/>
        <end position="412"/>
    </location>
</feature>
<feature type="transmembrane region" description="Helical" evidence="8">
    <location>
        <begin position="102"/>
        <end position="118"/>
    </location>
</feature>
<feature type="transmembrane region" description="Helical" evidence="8">
    <location>
        <begin position="193"/>
        <end position="215"/>
    </location>
</feature>
<feature type="transmembrane region" description="Helical" evidence="8">
    <location>
        <begin position="335"/>
        <end position="356"/>
    </location>
</feature>
<evidence type="ECO:0000256" key="6">
    <source>
        <dbReference type="ARBA" id="ARBA00037968"/>
    </source>
</evidence>
<organism evidence="10 11">
    <name type="scientific">[Torrubiella] hemipterigena</name>
    <dbReference type="NCBI Taxonomy" id="1531966"/>
    <lineage>
        <taxon>Eukaryota</taxon>
        <taxon>Fungi</taxon>
        <taxon>Dikarya</taxon>
        <taxon>Ascomycota</taxon>
        <taxon>Pezizomycotina</taxon>
        <taxon>Sordariomycetes</taxon>
        <taxon>Hypocreomycetidae</taxon>
        <taxon>Hypocreales</taxon>
        <taxon>Clavicipitaceae</taxon>
        <taxon>Clavicipitaceae incertae sedis</taxon>
        <taxon>'Torrubiella' clade</taxon>
    </lineage>
</organism>
<name>A0A0A1TCF1_9HYPO</name>